<dbReference type="SUPFAM" id="SSF52768">
    <property type="entry name" value="Arginase/deacetylase"/>
    <property type="match status" value="1"/>
</dbReference>
<organism evidence="15 16">
    <name type="scientific">Araneus ventricosus</name>
    <name type="common">Orbweaver spider</name>
    <name type="synonym">Epeira ventricosa</name>
    <dbReference type="NCBI Taxonomy" id="182803"/>
    <lineage>
        <taxon>Eukaryota</taxon>
        <taxon>Metazoa</taxon>
        <taxon>Ecdysozoa</taxon>
        <taxon>Arthropoda</taxon>
        <taxon>Chelicerata</taxon>
        <taxon>Arachnida</taxon>
        <taxon>Araneae</taxon>
        <taxon>Araneomorphae</taxon>
        <taxon>Entelegynae</taxon>
        <taxon>Araneoidea</taxon>
        <taxon>Araneidae</taxon>
        <taxon>Araneus</taxon>
    </lineage>
</organism>
<dbReference type="GO" id="GO:0141221">
    <property type="term" value="F:histone deacetylase activity, hydrolytic mechanism"/>
    <property type="evidence" value="ECO:0007669"/>
    <property type="project" value="UniProtKB-EC"/>
</dbReference>
<sequence length="377" mass="42661">MSGVKRKQNILNVKQNLEILQKLDKGESASTDAEDVLNKGNTISHSAALQSVETLMDVYFDINQDQLPIIYSPHYNIRFMGLQKLHPFDSEKWEKVYNFLLGAGIIKKNTSVEPREAKDEVLQVVHPASYLNKLKWSAYVARVTEVPFLFALPNKLVQQRVLRPFRYQTGGTILAGKFAMERGWALNIGGGFHHCSKEDGGGFCAYADITLCIRFLFMNFPLIERVMIVDLDAHQGNGHERDFMGEEKVYILDVYNRGIYPHDEYAKGAIRKKVELRHLTEDAEYLEKIRRNITEAIEEFSPQFIVYNAGTDILKGDPLGCLSITPQGIIERDEIVFRASRGNNIPVVFLTSGGYQKCTAKIIAESIVNLSNKGLLQ</sequence>
<evidence type="ECO:0000256" key="8">
    <source>
        <dbReference type="ARBA" id="ARBA00023163"/>
    </source>
</evidence>
<evidence type="ECO:0000256" key="10">
    <source>
        <dbReference type="ARBA" id="ARBA00048287"/>
    </source>
</evidence>
<proteinExistence type="inferred from homology"/>
<keyword evidence="7" id="KW-0805">Transcription regulation</keyword>
<comment type="subcellular location">
    <subcellularLocation>
        <location evidence="1">Nucleus</location>
    </subcellularLocation>
</comment>
<evidence type="ECO:0000256" key="7">
    <source>
        <dbReference type="ARBA" id="ARBA00023015"/>
    </source>
</evidence>
<keyword evidence="5" id="KW-0378">Hydrolase</keyword>
<keyword evidence="16" id="KW-1185">Reference proteome</keyword>
<evidence type="ECO:0000313" key="15">
    <source>
        <dbReference type="EMBL" id="GBN50419.1"/>
    </source>
</evidence>
<dbReference type="InterPro" id="IPR023696">
    <property type="entry name" value="Ureohydrolase_dom_sf"/>
</dbReference>
<dbReference type="InterPro" id="IPR000286">
    <property type="entry name" value="HDACs"/>
</dbReference>
<evidence type="ECO:0000256" key="5">
    <source>
        <dbReference type="ARBA" id="ARBA00022801"/>
    </source>
</evidence>
<dbReference type="Gene3D" id="3.40.800.20">
    <property type="entry name" value="Histone deacetylase domain"/>
    <property type="match status" value="1"/>
</dbReference>
<feature type="domain" description="Histone deacetylase" evidence="14">
    <location>
        <begin position="86"/>
        <end position="367"/>
    </location>
</feature>
<evidence type="ECO:0000256" key="3">
    <source>
        <dbReference type="ARBA" id="ARBA00012111"/>
    </source>
</evidence>
<dbReference type="Proteomes" id="UP000499080">
    <property type="component" value="Unassembled WGS sequence"/>
</dbReference>
<protein>
    <recommendedName>
        <fullName evidence="13">Histone deacetylase 11</fullName>
        <ecNumber evidence="3">3.5.1.98</ecNumber>
    </recommendedName>
</protein>
<dbReference type="GO" id="GO:0000118">
    <property type="term" value="C:histone deacetylase complex"/>
    <property type="evidence" value="ECO:0007669"/>
    <property type="project" value="TreeGrafter"/>
</dbReference>
<keyword evidence="4" id="KW-0678">Repressor</keyword>
<dbReference type="EMBL" id="BGPR01011261">
    <property type="protein sequence ID" value="GBN50419.1"/>
    <property type="molecule type" value="Genomic_DNA"/>
</dbReference>
<dbReference type="CDD" id="cd09993">
    <property type="entry name" value="HDAC_classIV"/>
    <property type="match status" value="1"/>
</dbReference>
<comment type="catalytic activity">
    <reaction evidence="10">
        <text>N(6)-acetyl-L-lysyl-[histone] + H2O = L-lysyl-[histone] + acetate</text>
        <dbReference type="Rhea" id="RHEA:58196"/>
        <dbReference type="Rhea" id="RHEA-COMP:9845"/>
        <dbReference type="Rhea" id="RHEA-COMP:11338"/>
        <dbReference type="ChEBI" id="CHEBI:15377"/>
        <dbReference type="ChEBI" id="CHEBI:29969"/>
        <dbReference type="ChEBI" id="CHEBI:30089"/>
        <dbReference type="ChEBI" id="CHEBI:61930"/>
        <dbReference type="EC" id="3.5.1.98"/>
    </reaction>
</comment>
<dbReference type="PANTHER" id="PTHR10625">
    <property type="entry name" value="HISTONE DEACETYLASE HDAC1-RELATED"/>
    <property type="match status" value="1"/>
</dbReference>
<dbReference type="GO" id="GO:0040029">
    <property type="term" value="P:epigenetic regulation of gene expression"/>
    <property type="evidence" value="ECO:0007669"/>
    <property type="project" value="TreeGrafter"/>
</dbReference>
<gene>
    <name evidence="15" type="primary">Hdac11</name>
    <name evidence="15" type="ORF">AVEN_89433_1</name>
</gene>
<dbReference type="FunFam" id="3.40.800.20:FF:000009">
    <property type="entry name" value="Histone deacetylase 11"/>
    <property type="match status" value="1"/>
</dbReference>
<keyword evidence="8" id="KW-0804">Transcription</keyword>
<evidence type="ECO:0000256" key="11">
    <source>
        <dbReference type="ARBA" id="ARBA00059784"/>
    </source>
</evidence>
<evidence type="ECO:0000259" key="14">
    <source>
        <dbReference type="Pfam" id="PF00850"/>
    </source>
</evidence>
<dbReference type="InterPro" id="IPR023801">
    <property type="entry name" value="His_deacetylse_dom"/>
</dbReference>
<dbReference type="Pfam" id="PF00850">
    <property type="entry name" value="Hist_deacetyl"/>
    <property type="match status" value="1"/>
</dbReference>
<keyword evidence="6" id="KW-0156">Chromatin regulator</keyword>
<dbReference type="PRINTS" id="PR01270">
    <property type="entry name" value="HDASUPER"/>
</dbReference>
<comment type="caution">
    <text evidence="15">The sequence shown here is derived from an EMBL/GenBank/DDBJ whole genome shotgun (WGS) entry which is preliminary data.</text>
</comment>
<comment type="subunit">
    <text evidence="12">Interacts with HDAC6.</text>
</comment>
<evidence type="ECO:0000256" key="12">
    <source>
        <dbReference type="ARBA" id="ARBA00065154"/>
    </source>
</evidence>
<evidence type="ECO:0000313" key="16">
    <source>
        <dbReference type="Proteomes" id="UP000499080"/>
    </source>
</evidence>
<comment type="similarity">
    <text evidence="2">Belongs to the histone deacetylase family.</text>
</comment>
<keyword evidence="9" id="KW-0539">Nucleus</keyword>
<evidence type="ECO:0000256" key="1">
    <source>
        <dbReference type="ARBA" id="ARBA00004123"/>
    </source>
</evidence>
<name>A0A4Y2PH43_ARAVE</name>
<evidence type="ECO:0000256" key="4">
    <source>
        <dbReference type="ARBA" id="ARBA00022491"/>
    </source>
</evidence>
<dbReference type="InterPro" id="IPR044150">
    <property type="entry name" value="HDAC_classIV"/>
</dbReference>
<evidence type="ECO:0000256" key="13">
    <source>
        <dbReference type="ARBA" id="ARBA00072450"/>
    </source>
</evidence>
<dbReference type="InterPro" id="IPR037138">
    <property type="entry name" value="His_deacetylse_dom_sf"/>
</dbReference>
<comment type="function">
    <text evidence="11">Responsible for the deacetylation of lysine residues on the N-terminal part of the core histones (H2A, H2B, H3 and H4). Histone deacetylation gives a tag for epigenetic repression and plays an important role in transcriptional regulation, cell cycle progression and developmental events. Histone deacetylases act via the formation of large multiprotein complexes.</text>
</comment>
<dbReference type="AlphaFoldDB" id="A0A4Y2PH43"/>
<dbReference type="OrthoDB" id="437693at2759"/>
<dbReference type="PANTHER" id="PTHR10625:SF23">
    <property type="entry name" value="HISTONE DEACETYLASE 11"/>
    <property type="match status" value="1"/>
</dbReference>
<evidence type="ECO:0000256" key="2">
    <source>
        <dbReference type="ARBA" id="ARBA00005947"/>
    </source>
</evidence>
<dbReference type="EC" id="3.5.1.98" evidence="3"/>
<evidence type="ECO:0000256" key="9">
    <source>
        <dbReference type="ARBA" id="ARBA00023242"/>
    </source>
</evidence>
<evidence type="ECO:0000256" key="6">
    <source>
        <dbReference type="ARBA" id="ARBA00022853"/>
    </source>
</evidence>
<reference evidence="15 16" key="1">
    <citation type="journal article" date="2019" name="Sci. Rep.">
        <title>Orb-weaving spider Araneus ventricosus genome elucidates the spidroin gene catalogue.</title>
        <authorList>
            <person name="Kono N."/>
            <person name="Nakamura H."/>
            <person name="Ohtoshi R."/>
            <person name="Moran D.A.P."/>
            <person name="Shinohara A."/>
            <person name="Yoshida Y."/>
            <person name="Fujiwara M."/>
            <person name="Mori M."/>
            <person name="Tomita M."/>
            <person name="Arakawa K."/>
        </authorList>
    </citation>
    <scope>NUCLEOTIDE SEQUENCE [LARGE SCALE GENOMIC DNA]</scope>
</reference>
<accession>A0A4Y2PH43</accession>